<feature type="transmembrane region" description="Helical" evidence="6">
    <location>
        <begin position="110"/>
        <end position="132"/>
    </location>
</feature>
<feature type="transmembrane region" description="Helical" evidence="6">
    <location>
        <begin position="71"/>
        <end position="89"/>
    </location>
</feature>
<feature type="transmembrane region" description="Helical" evidence="6">
    <location>
        <begin position="44"/>
        <end position="65"/>
    </location>
</feature>
<evidence type="ECO:0000256" key="1">
    <source>
        <dbReference type="ARBA" id="ARBA00004651"/>
    </source>
</evidence>
<feature type="transmembrane region" description="Helical" evidence="6">
    <location>
        <begin position="6"/>
        <end position="23"/>
    </location>
</feature>
<evidence type="ECO:0000256" key="6">
    <source>
        <dbReference type="SAM" id="Phobius"/>
    </source>
</evidence>
<dbReference type="InterPro" id="IPR001123">
    <property type="entry name" value="LeuE-type"/>
</dbReference>
<dbReference type="GO" id="GO:0015171">
    <property type="term" value="F:amino acid transmembrane transporter activity"/>
    <property type="evidence" value="ECO:0007669"/>
    <property type="project" value="TreeGrafter"/>
</dbReference>
<evidence type="ECO:0000256" key="5">
    <source>
        <dbReference type="ARBA" id="ARBA00023136"/>
    </source>
</evidence>
<sequence length="211" mass="21187">MVDPSVLPAFVAAVLAVTIAPGPDNTYIAAVALRYGPRAGVVSALGMAIGMVVHVAAATAGLAVLLSVNPALIVAVQVVGAGYLGWLAAATVRELGRPVAAAESPRSRDVLLRAVVTNLTNPKVILFFAAFLPGFVDADNGAPALQMLTLGTLFLLVGLACDATIGVAAGRLGRTLDTRGRAGTALTLLAAAVYAALAVLLLVEALRTIAG</sequence>
<organism evidence="7 8">
    <name type="scientific">Mumia zhuanghuii</name>
    <dbReference type="NCBI Taxonomy" id="2585211"/>
    <lineage>
        <taxon>Bacteria</taxon>
        <taxon>Bacillati</taxon>
        <taxon>Actinomycetota</taxon>
        <taxon>Actinomycetes</taxon>
        <taxon>Propionibacteriales</taxon>
        <taxon>Nocardioidaceae</taxon>
        <taxon>Mumia</taxon>
    </lineage>
</organism>
<keyword evidence="2" id="KW-1003">Cell membrane</keyword>
<dbReference type="Pfam" id="PF01810">
    <property type="entry name" value="LysE"/>
    <property type="match status" value="1"/>
</dbReference>
<accession>A0A5Q6RPD2</accession>
<keyword evidence="3 6" id="KW-0812">Transmembrane</keyword>
<dbReference type="PANTHER" id="PTHR30086:SF20">
    <property type="entry name" value="ARGININE EXPORTER PROTEIN ARGO-RELATED"/>
    <property type="match status" value="1"/>
</dbReference>
<dbReference type="OrthoDB" id="3175972at2"/>
<gene>
    <name evidence="7" type="ORF">FE697_018695</name>
</gene>
<dbReference type="Proteomes" id="UP000307768">
    <property type="component" value="Unassembled WGS sequence"/>
</dbReference>
<feature type="transmembrane region" description="Helical" evidence="6">
    <location>
        <begin position="144"/>
        <end position="170"/>
    </location>
</feature>
<dbReference type="RefSeq" id="WP_149771149.1">
    <property type="nucleotide sequence ID" value="NZ_VDFQ02000006.1"/>
</dbReference>
<keyword evidence="4 6" id="KW-1133">Transmembrane helix</keyword>
<dbReference type="PIRSF" id="PIRSF006324">
    <property type="entry name" value="LeuE"/>
    <property type="match status" value="1"/>
</dbReference>
<evidence type="ECO:0000256" key="4">
    <source>
        <dbReference type="ARBA" id="ARBA00022989"/>
    </source>
</evidence>
<evidence type="ECO:0000256" key="2">
    <source>
        <dbReference type="ARBA" id="ARBA00022475"/>
    </source>
</evidence>
<comment type="subcellular location">
    <subcellularLocation>
        <location evidence="1">Cell membrane</location>
        <topology evidence="1">Multi-pass membrane protein</topology>
    </subcellularLocation>
</comment>
<evidence type="ECO:0000256" key="3">
    <source>
        <dbReference type="ARBA" id="ARBA00022692"/>
    </source>
</evidence>
<dbReference type="PANTHER" id="PTHR30086">
    <property type="entry name" value="ARGININE EXPORTER PROTEIN ARGO"/>
    <property type="match status" value="1"/>
</dbReference>
<proteinExistence type="predicted"/>
<keyword evidence="5 6" id="KW-0472">Membrane</keyword>
<comment type="caution">
    <text evidence="7">The sequence shown here is derived from an EMBL/GenBank/DDBJ whole genome shotgun (WGS) entry which is preliminary data.</text>
</comment>
<dbReference type="AlphaFoldDB" id="A0A5Q6RPD2"/>
<feature type="transmembrane region" description="Helical" evidence="6">
    <location>
        <begin position="182"/>
        <end position="203"/>
    </location>
</feature>
<evidence type="ECO:0000313" key="7">
    <source>
        <dbReference type="EMBL" id="KAA1419926.1"/>
    </source>
</evidence>
<evidence type="ECO:0000313" key="8">
    <source>
        <dbReference type="Proteomes" id="UP000307768"/>
    </source>
</evidence>
<protein>
    <submittedName>
        <fullName evidence="7">LysE family translocator</fullName>
    </submittedName>
</protein>
<name>A0A5Q6RPD2_9ACTN</name>
<reference evidence="7 8" key="1">
    <citation type="submission" date="2019-09" db="EMBL/GenBank/DDBJ databases">
        <title>Mumia zhuanghuii sp. nov. isolated from the intestinal contents of plateau pika (Ochotona curzoniae) in the Qinghai-Tibet plateau of China.</title>
        <authorList>
            <person name="Tian Z."/>
        </authorList>
    </citation>
    <scope>NUCLEOTIDE SEQUENCE [LARGE SCALE GENOMIC DNA]</scope>
    <source>
        <strain evidence="8">350</strain>
    </source>
</reference>
<dbReference type="EMBL" id="VDFQ02000006">
    <property type="protein sequence ID" value="KAA1419926.1"/>
    <property type="molecule type" value="Genomic_DNA"/>
</dbReference>
<dbReference type="GO" id="GO:0005886">
    <property type="term" value="C:plasma membrane"/>
    <property type="evidence" value="ECO:0007669"/>
    <property type="project" value="UniProtKB-SubCell"/>
</dbReference>